<dbReference type="SUPFAM" id="SSF58104">
    <property type="entry name" value="Methyl-accepting chemotaxis protein (MCP) signaling domain"/>
    <property type="match status" value="1"/>
</dbReference>
<evidence type="ECO:0000256" key="1">
    <source>
        <dbReference type="ARBA" id="ARBA00004370"/>
    </source>
</evidence>
<dbReference type="InterPro" id="IPR051310">
    <property type="entry name" value="MCP_chemotaxis"/>
</dbReference>
<reference evidence="7 8" key="1">
    <citation type="journal article" date="2015" name="Genome Announc.">
        <title>Genome Sequence of Mushroom Soft-Rot Pathogen Janthinobacterium agaricidamnosum.</title>
        <authorList>
            <person name="Graupner K."/>
            <person name="Lackner G."/>
            <person name="Hertweck C."/>
        </authorList>
    </citation>
    <scope>NUCLEOTIDE SEQUENCE [LARGE SCALE GENOMIC DNA]</scope>
    <source>
        <strain evidence="8">NBRC 102515 / DSM 9628</strain>
    </source>
</reference>
<dbReference type="eggNOG" id="COG0840">
    <property type="taxonomic scope" value="Bacteria"/>
</dbReference>
<evidence type="ECO:0000256" key="2">
    <source>
        <dbReference type="ARBA" id="ARBA00029447"/>
    </source>
</evidence>
<dbReference type="PANTHER" id="PTHR43531:SF5">
    <property type="entry name" value="METHYL-ACCEPTING CHEMOTAXIS PROTEIN III"/>
    <property type="match status" value="1"/>
</dbReference>
<keyword evidence="4" id="KW-0472">Membrane</keyword>
<dbReference type="SMART" id="SM00304">
    <property type="entry name" value="HAMP"/>
    <property type="match status" value="1"/>
</dbReference>
<dbReference type="InterPro" id="IPR003660">
    <property type="entry name" value="HAMP_dom"/>
</dbReference>
<keyword evidence="8" id="KW-1185">Reference proteome</keyword>
<proteinExistence type="inferred from homology"/>
<accession>W0V607</accession>
<dbReference type="Gene3D" id="1.10.287.950">
    <property type="entry name" value="Methyl-accepting chemotaxis protein"/>
    <property type="match status" value="1"/>
</dbReference>
<dbReference type="CDD" id="cd19411">
    <property type="entry name" value="MCP2201-like_sensor"/>
    <property type="match status" value="1"/>
</dbReference>
<evidence type="ECO:0000313" key="8">
    <source>
        <dbReference type="Proteomes" id="UP000027604"/>
    </source>
</evidence>
<dbReference type="HOGENOM" id="CLU_000445_107_16_4"/>
<dbReference type="PRINTS" id="PR00260">
    <property type="entry name" value="CHEMTRNSDUCR"/>
</dbReference>
<dbReference type="GO" id="GO:0006935">
    <property type="term" value="P:chemotaxis"/>
    <property type="evidence" value="ECO:0007669"/>
    <property type="project" value="InterPro"/>
</dbReference>
<feature type="transmembrane region" description="Helical" evidence="4">
    <location>
        <begin position="186"/>
        <end position="205"/>
    </location>
</feature>
<sequence length="542" mass="57331">MKIGARLGLSFGVLSVLLLATATLGVMRLAALNTQMNDVIHDKYPKTVLANDVIKNVNIIARASRSILLMSDPEQIEGEYAAIEKAGKNTRASLEKLDQMIVSAKGRELLKAVLDARTAFNVGRDEVLRLEHEGSKEEAVKLLLASVRALQHTYLDALEELIVYQDQLMEASGADVRAEYSNARDWMFGLSGLAVLLSVAIAVLATRSIVRPLKHAVMIAQTVAAGDLTLRFESRSTDETGILLQALAVMNASLLNIVNQVRAGTDTIATASTQIAAGNLDLAARTEEQASSLEETASAMEQLTSTVQQNAANAGQANQLAVSASDIALQGGRVVGHVIVTMESISSSSAQIAEIIGVIDSIAFQTNILALNAAVEAARAGEQGRGFAVVASEVRTLAQRSAAAAKEIKALIDNSVQQVDSGTKLVTQAGKTMQEVVQAVERVNQMVSDITTASREQGAGIEQISQAVVQMDQVTQQNAALVEEGSAASQSLREEAAKLLEIVSVFKISQASAESREPARLAAPGRLKRLAAPVAAADHVDD</sequence>
<dbReference type="GO" id="GO:0004888">
    <property type="term" value="F:transmembrane signaling receptor activity"/>
    <property type="evidence" value="ECO:0007669"/>
    <property type="project" value="InterPro"/>
</dbReference>
<dbReference type="Pfam" id="PF00015">
    <property type="entry name" value="MCPsignal"/>
    <property type="match status" value="1"/>
</dbReference>
<keyword evidence="4" id="KW-0812">Transmembrane</keyword>
<dbReference type="InterPro" id="IPR024478">
    <property type="entry name" value="HlyB_4HB_MCP"/>
</dbReference>
<comment type="similarity">
    <text evidence="2">Belongs to the methyl-accepting chemotaxis (MCP) protein family.</text>
</comment>
<evidence type="ECO:0000313" key="7">
    <source>
        <dbReference type="EMBL" id="CDG82788.1"/>
    </source>
</evidence>
<evidence type="ECO:0000259" key="5">
    <source>
        <dbReference type="PROSITE" id="PS50111"/>
    </source>
</evidence>
<feature type="domain" description="Methyl-accepting transducer" evidence="5">
    <location>
        <begin position="264"/>
        <end position="493"/>
    </location>
</feature>
<evidence type="ECO:0000256" key="3">
    <source>
        <dbReference type="PROSITE-ProRule" id="PRU00284"/>
    </source>
</evidence>
<dbReference type="FunFam" id="1.10.287.950:FF:000001">
    <property type="entry name" value="Methyl-accepting chemotaxis sensory transducer"/>
    <property type="match status" value="1"/>
</dbReference>
<keyword evidence="3" id="KW-0807">Transducer</keyword>
<evidence type="ECO:0000256" key="4">
    <source>
        <dbReference type="SAM" id="Phobius"/>
    </source>
</evidence>
<comment type="subcellular location">
    <subcellularLocation>
        <location evidence="1">Membrane</location>
    </subcellularLocation>
</comment>
<dbReference type="EMBL" id="HG322949">
    <property type="protein sequence ID" value="CDG82788.1"/>
    <property type="molecule type" value="Genomic_DNA"/>
</dbReference>
<dbReference type="GO" id="GO:0005886">
    <property type="term" value="C:plasma membrane"/>
    <property type="evidence" value="ECO:0007669"/>
    <property type="project" value="TreeGrafter"/>
</dbReference>
<dbReference type="SMART" id="SM00283">
    <property type="entry name" value="MA"/>
    <property type="match status" value="1"/>
</dbReference>
<dbReference type="KEGG" id="jag:GJA_2153"/>
<dbReference type="AlphaFoldDB" id="W0V607"/>
<dbReference type="Pfam" id="PF12729">
    <property type="entry name" value="4HB_MCP_1"/>
    <property type="match status" value="1"/>
</dbReference>
<dbReference type="PANTHER" id="PTHR43531">
    <property type="entry name" value="PROTEIN ICFG"/>
    <property type="match status" value="1"/>
</dbReference>
<feature type="domain" description="HAMP" evidence="6">
    <location>
        <begin position="207"/>
        <end position="259"/>
    </location>
</feature>
<name>W0V607_9BURK</name>
<evidence type="ECO:0000259" key="6">
    <source>
        <dbReference type="PROSITE" id="PS50885"/>
    </source>
</evidence>
<organism evidence="7 8">
    <name type="scientific">Janthinobacterium agaricidamnosum NBRC 102515 = DSM 9628</name>
    <dbReference type="NCBI Taxonomy" id="1349767"/>
    <lineage>
        <taxon>Bacteria</taxon>
        <taxon>Pseudomonadati</taxon>
        <taxon>Pseudomonadota</taxon>
        <taxon>Betaproteobacteria</taxon>
        <taxon>Burkholderiales</taxon>
        <taxon>Oxalobacteraceae</taxon>
        <taxon>Janthinobacterium</taxon>
    </lineage>
</organism>
<dbReference type="PROSITE" id="PS50111">
    <property type="entry name" value="CHEMOTAXIS_TRANSDUC_2"/>
    <property type="match status" value="1"/>
</dbReference>
<dbReference type="CDD" id="cd06225">
    <property type="entry name" value="HAMP"/>
    <property type="match status" value="1"/>
</dbReference>
<dbReference type="InterPro" id="IPR004089">
    <property type="entry name" value="MCPsignal_dom"/>
</dbReference>
<dbReference type="Pfam" id="PF00672">
    <property type="entry name" value="HAMP"/>
    <property type="match status" value="1"/>
</dbReference>
<keyword evidence="4" id="KW-1133">Transmembrane helix</keyword>
<gene>
    <name evidence="7" type="ORF">GJA_2153</name>
</gene>
<protein>
    <submittedName>
        <fullName evidence="7">HAMP domain protein</fullName>
    </submittedName>
</protein>
<dbReference type="Gene3D" id="6.10.340.10">
    <property type="match status" value="1"/>
</dbReference>
<dbReference type="InterPro" id="IPR047347">
    <property type="entry name" value="YvaQ-like_sensor"/>
</dbReference>
<dbReference type="Proteomes" id="UP000027604">
    <property type="component" value="Chromosome I"/>
</dbReference>
<dbReference type="PATRIC" id="fig|1349767.4.peg.3911"/>
<dbReference type="CDD" id="cd11386">
    <property type="entry name" value="MCP_signal"/>
    <property type="match status" value="1"/>
</dbReference>
<dbReference type="GO" id="GO:0007165">
    <property type="term" value="P:signal transduction"/>
    <property type="evidence" value="ECO:0007669"/>
    <property type="project" value="UniProtKB-KW"/>
</dbReference>
<dbReference type="STRING" id="1349767.GJA_2153"/>
<dbReference type="InterPro" id="IPR004090">
    <property type="entry name" value="Chemotax_Me-accpt_rcpt"/>
</dbReference>
<dbReference type="PROSITE" id="PS50885">
    <property type="entry name" value="HAMP"/>
    <property type="match status" value="1"/>
</dbReference>